<dbReference type="EMBL" id="QLLQ01000002">
    <property type="protein sequence ID" value="RAJ26666.1"/>
    <property type="molecule type" value="Genomic_DNA"/>
</dbReference>
<sequence>MDLNNLQRNFEGYLNTPILWCDDDLYRLKPYILRTSAPEPFEEHLGHNLRLGKMVERFVFHQLAADLSCTILADNIQIQDGKRTIGELDVLLMTKAGPVHLEIIYKFYLYDPDEGDTEISHWIGPNRQDALVQKLSKLKEKQLPLLYHPKTQPLLEHLGLALTKIKQEVLFKAQLFLPLDLKDAVFHKLNPACVVGFYIRRDQLCRFKSAQFFIPEKGDWIMNCHENVAWLDDVDFTTEVNTWLDKKRSPLCWLKEGDTIEKFFVVWW</sequence>
<protein>
    <recommendedName>
        <fullName evidence="3">DUF1853 family protein</fullName>
    </recommendedName>
</protein>
<accession>A0A1A7R2M1</accession>
<organism evidence="1 2">
    <name type="scientific">Gelidibacter algens</name>
    <dbReference type="NCBI Taxonomy" id="49280"/>
    <lineage>
        <taxon>Bacteria</taxon>
        <taxon>Pseudomonadati</taxon>
        <taxon>Bacteroidota</taxon>
        <taxon>Flavobacteriia</taxon>
        <taxon>Flavobacteriales</taxon>
        <taxon>Flavobacteriaceae</taxon>
        <taxon>Gelidibacter</taxon>
    </lineage>
</organism>
<evidence type="ECO:0000313" key="1">
    <source>
        <dbReference type="EMBL" id="RAJ26666.1"/>
    </source>
</evidence>
<dbReference type="AlphaFoldDB" id="A0A1A7R2M1"/>
<dbReference type="InterPro" id="IPR015003">
    <property type="entry name" value="DUF1853"/>
</dbReference>
<reference evidence="1 2" key="1">
    <citation type="submission" date="2018-06" db="EMBL/GenBank/DDBJ databases">
        <title>Genomic Encyclopedia of Archaeal and Bacterial Type Strains, Phase II (KMG-II): from individual species to whole genera.</title>
        <authorList>
            <person name="Goeker M."/>
        </authorList>
    </citation>
    <scope>NUCLEOTIDE SEQUENCE [LARGE SCALE GENOMIC DNA]</scope>
    <source>
        <strain evidence="1 2">DSM 12408</strain>
    </source>
</reference>
<dbReference type="STRING" id="49280.A9996_04230"/>
<comment type="caution">
    <text evidence="1">The sequence shown here is derived from an EMBL/GenBank/DDBJ whole genome shotgun (WGS) entry which is preliminary data.</text>
</comment>
<evidence type="ECO:0008006" key="3">
    <source>
        <dbReference type="Google" id="ProtNLM"/>
    </source>
</evidence>
<dbReference type="Pfam" id="PF08907">
    <property type="entry name" value="DUF1853"/>
    <property type="match status" value="1"/>
</dbReference>
<evidence type="ECO:0000313" key="2">
    <source>
        <dbReference type="Proteomes" id="UP000248987"/>
    </source>
</evidence>
<name>A0A1A7R2M1_9FLAO</name>
<gene>
    <name evidence="1" type="ORF">LX77_00921</name>
</gene>
<keyword evidence="2" id="KW-1185">Reference proteome</keyword>
<dbReference type="Proteomes" id="UP000248987">
    <property type="component" value="Unassembled WGS sequence"/>
</dbReference>
<dbReference type="RefSeq" id="WP_066431278.1">
    <property type="nucleotide sequence ID" value="NZ_LZRN01000006.1"/>
</dbReference>
<dbReference type="OrthoDB" id="1466769at2"/>
<proteinExistence type="predicted"/>